<comment type="similarity">
    <text evidence="4">Belongs to the CDIP1/LITAF family.</text>
</comment>
<dbReference type="Proteomes" id="UP000694888">
    <property type="component" value="Unplaced"/>
</dbReference>
<dbReference type="PROSITE" id="PS51837">
    <property type="entry name" value="LITAF"/>
    <property type="match status" value="1"/>
</dbReference>
<reference evidence="12" key="1">
    <citation type="submission" date="2025-08" db="UniProtKB">
        <authorList>
            <consortium name="RefSeq"/>
        </authorList>
    </citation>
    <scope>IDENTIFICATION</scope>
</reference>
<dbReference type="Pfam" id="PF10601">
    <property type="entry name" value="zf-LITAF-like"/>
    <property type="match status" value="1"/>
</dbReference>
<dbReference type="PANTHER" id="PTHR23292:SF6">
    <property type="entry name" value="FI16602P1-RELATED"/>
    <property type="match status" value="1"/>
</dbReference>
<organism evidence="11 12">
    <name type="scientific">Aplysia californica</name>
    <name type="common">California sea hare</name>
    <dbReference type="NCBI Taxonomy" id="6500"/>
    <lineage>
        <taxon>Eukaryota</taxon>
        <taxon>Metazoa</taxon>
        <taxon>Spiralia</taxon>
        <taxon>Lophotrochozoa</taxon>
        <taxon>Mollusca</taxon>
        <taxon>Gastropoda</taxon>
        <taxon>Heterobranchia</taxon>
        <taxon>Euthyneura</taxon>
        <taxon>Tectipleura</taxon>
        <taxon>Aplysiida</taxon>
        <taxon>Aplysioidea</taxon>
        <taxon>Aplysiidae</taxon>
        <taxon>Aplysia</taxon>
    </lineage>
</organism>
<evidence type="ECO:0000313" key="11">
    <source>
        <dbReference type="Proteomes" id="UP000694888"/>
    </source>
</evidence>
<evidence type="ECO:0000313" key="12">
    <source>
        <dbReference type="RefSeq" id="XP_012941089.1"/>
    </source>
</evidence>
<feature type="compositionally biased region" description="Polar residues" evidence="8">
    <location>
        <begin position="14"/>
        <end position="36"/>
    </location>
</feature>
<evidence type="ECO:0000256" key="5">
    <source>
        <dbReference type="ARBA" id="ARBA00022723"/>
    </source>
</evidence>
<dbReference type="SMART" id="SM00714">
    <property type="entry name" value="LITAF"/>
    <property type="match status" value="1"/>
</dbReference>
<dbReference type="RefSeq" id="XP_012941089.1">
    <property type="nucleotide sequence ID" value="XM_013085635.2"/>
</dbReference>
<keyword evidence="9" id="KW-1133">Transmembrane helix</keyword>
<dbReference type="InterPro" id="IPR006629">
    <property type="entry name" value="LITAF"/>
</dbReference>
<keyword evidence="11" id="KW-1185">Reference proteome</keyword>
<accession>A0ABM1A596</accession>
<dbReference type="GeneID" id="101847748"/>
<proteinExistence type="inferred from homology"/>
<sequence>MSDTQRVLPPTAPPSYTESQFSPAPSVPTHQLAQAQTPSEAPPPYTPPTNPPYAEASSGYQRFEPVVVNQVEVLSIVRLGPDPCQVKCPSCQQQGLTNISYRAGVLTFLTAVLCFLFCIVCTFLPFCVSDLQDVAHYCPYCGYHIGTYTRM</sequence>
<evidence type="ECO:0000256" key="4">
    <source>
        <dbReference type="ARBA" id="ARBA00005975"/>
    </source>
</evidence>
<gene>
    <name evidence="12" type="primary">LOC101847748</name>
</gene>
<keyword evidence="9" id="KW-0812">Transmembrane</keyword>
<keyword evidence="6" id="KW-0862">Zinc</keyword>
<name>A0ABM1A596_APLCA</name>
<evidence type="ECO:0000256" key="3">
    <source>
        <dbReference type="ARBA" id="ARBA00004630"/>
    </source>
</evidence>
<evidence type="ECO:0000259" key="10">
    <source>
        <dbReference type="PROSITE" id="PS51837"/>
    </source>
</evidence>
<evidence type="ECO:0000256" key="2">
    <source>
        <dbReference type="ARBA" id="ARBA00004481"/>
    </source>
</evidence>
<evidence type="ECO:0000256" key="1">
    <source>
        <dbReference type="ARBA" id="ARBA00004414"/>
    </source>
</evidence>
<feature type="domain" description="LITAF" evidence="10">
    <location>
        <begin position="68"/>
        <end position="150"/>
    </location>
</feature>
<evidence type="ECO:0000256" key="7">
    <source>
        <dbReference type="ARBA" id="ARBA00023136"/>
    </source>
</evidence>
<comment type="subcellular location">
    <subcellularLocation>
        <location evidence="2">Endosome membrane</location>
        <topology evidence="2">Peripheral membrane protein</topology>
    </subcellularLocation>
    <subcellularLocation>
        <location evidence="1">Late endosome membrane</location>
    </subcellularLocation>
    <subcellularLocation>
        <location evidence="3">Lysosome membrane</location>
        <topology evidence="3">Peripheral membrane protein</topology>
        <orientation evidence="3">Cytoplasmic side</orientation>
    </subcellularLocation>
</comment>
<keyword evidence="5" id="KW-0479">Metal-binding</keyword>
<dbReference type="InterPro" id="IPR037519">
    <property type="entry name" value="LITAF_fam"/>
</dbReference>
<evidence type="ECO:0000256" key="9">
    <source>
        <dbReference type="SAM" id="Phobius"/>
    </source>
</evidence>
<keyword evidence="7 9" id="KW-0472">Membrane</keyword>
<dbReference type="PANTHER" id="PTHR23292">
    <property type="entry name" value="LIPOPOLYSACCHARIDE-INDUCED TUMOR NECROSIS FACTOR-ALPHA FACTOR"/>
    <property type="match status" value="1"/>
</dbReference>
<evidence type="ECO:0000256" key="6">
    <source>
        <dbReference type="ARBA" id="ARBA00022833"/>
    </source>
</evidence>
<protein>
    <submittedName>
        <fullName evidence="12">Lipopolysaccharide-induced tumor necrosis factor-alpha factor homolog</fullName>
    </submittedName>
</protein>
<feature type="region of interest" description="Disordered" evidence="8">
    <location>
        <begin position="1"/>
        <end position="57"/>
    </location>
</feature>
<feature type="compositionally biased region" description="Pro residues" evidence="8">
    <location>
        <begin position="40"/>
        <end position="51"/>
    </location>
</feature>
<feature type="transmembrane region" description="Helical" evidence="9">
    <location>
        <begin position="103"/>
        <end position="126"/>
    </location>
</feature>
<evidence type="ECO:0000256" key="8">
    <source>
        <dbReference type="SAM" id="MobiDB-lite"/>
    </source>
</evidence>